<comment type="similarity">
    <text evidence="1 3">Belongs to the GroES chaperonin family.</text>
</comment>
<proteinExistence type="inferred from homology"/>
<organism evidence="5 6">
    <name type="scientific">Theileria orientalis</name>
    <dbReference type="NCBI Taxonomy" id="68886"/>
    <lineage>
        <taxon>Eukaryota</taxon>
        <taxon>Sar</taxon>
        <taxon>Alveolata</taxon>
        <taxon>Apicomplexa</taxon>
        <taxon>Aconoidasida</taxon>
        <taxon>Piroplasmida</taxon>
        <taxon>Theileriidae</taxon>
        <taxon>Theileria</taxon>
    </lineage>
</organism>
<dbReference type="InterPro" id="IPR018369">
    <property type="entry name" value="Chaprnonin_Cpn10_CS"/>
</dbReference>
<dbReference type="GO" id="GO:0051082">
    <property type="term" value="F:unfolded protein binding"/>
    <property type="evidence" value="ECO:0007669"/>
    <property type="project" value="TreeGrafter"/>
</dbReference>
<dbReference type="Pfam" id="PF00166">
    <property type="entry name" value="Cpn10"/>
    <property type="match status" value="2"/>
</dbReference>
<keyword evidence="2 3" id="KW-0143">Chaperone</keyword>
<evidence type="ECO:0000256" key="3">
    <source>
        <dbReference type="RuleBase" id="RU003479"/>
    </source>
</evidence>
<dbReference type="AlphaFoldDB" id="A0A976SJA6"/>
<dbReference type="PROSITE" id="PS00681">
    <property type="entry name" value="CHAPERONINS_CPN10"/>
    <property type="match status" value="1"/>
</dbReference>
<dbReference type="GO" id="GO:0005524">
    <property type="term" value="F:ATP binding"/>
    <property type="evidence" value="ECO:0007669"/>
    <property type="project" value="InterPro"/>
</dbReference>
<reference evidence="5" key="1">
    <citation type="submission" date="2022-07" db="EMBL/GenBank/DDBJ databases">
        <title>Evaluation of T. orientalis genome assembly methods using nanopore sequencing and analysis of variation between genomes.</title>
        <authorList>
            <person name="Yam J."/>
            <person name="Micallef M.L."/>
            <person name="Liu M."/>
            <person name="Djordjevic S.P."/>
            <person name="Bogema D.R."/>
            <person name="Jenkins C."/>
        </authorList>
    </citation>
    <scope>NUCLEOTIDE SEQUENCE</scope>
    <source>
        <strain evidence="5">Goon Nure</strain>
    </source>
</reference>
<dbReference type="Proteomes" id="UP000244811">
    <property type="component" value="Chromosome 2"/>
</dbReference>
<evidence type="ECO:0000256" key="4">
    <source>
        <dbReference type="SAM" id="SignalP"/>
    </source>
</evidence>
<gene>
    <name evidence="5" type="ORF">MACK_003510</name>
</gene>
<evidence type="ECO:0000256" key="1">
    <source>
        <dbReference type="ARBA" id="ARBA00006975"/>
    </source>
</evidence>
<keyword evidence="4" id="KW-0732">Signal</keyword>
<dbReference type="GO" id="GO:0051087">
    <property type="term" value="F:protein-folding chaperone binding"/>
    <property type="evidence" value="ECO:0007669"/>
    <property type="project" value="TreeGrafter"/>
</dbReference>
<evidence type="ECO:0000313" key="6">
    <source>
        <dbReference type="Proteomes" id="UP000244811"/>
    </source>
</evidence>
<feature type="chain" id="PRO_5037846192" evidence="4">
    <location>
        <begin position="17"/>
        <end position="298"/>
    </location>
</feature>
<dbReference type="PRINTS" id="PR00297">
    <property type="entry name" value="CHAPERONIN10"/>
</dbReference>
<dbReference type="Gene3D" id="2.30.33.40">
    <property type="entry name" value="GroES chaperonin"/>
    <property type="match status" value="2"/>
</dbReference>
<accession>A0A976SJA6</accession>
<dbReference type="InterPro" id="IPR020818">
    <property type="entry name" value="Chaperonin_GroES"/>
</dbReference>
<dbReference type="PANTHER" id="PTHR10772">
    <property type="entry name" value="10 KDA HEAT SHOCK PROTEIN"/>
    <property type="match status" value="1"/>
</dbReference>
<dbReference type="InterPro" id="IPR011032">
    <property type="entry name" value="GroES-like_sf"/>
</dbReference>
<name>A0A976SJA6_THEOR</name>
<dbReference type="GO" id="GO:0044183">
    <property type="term" value="F:protein folding chaperone"/>
    <property type="evidence" value="ECO:0007669"/>
    <property type="project" value="InterPro"/>
</dbReference>
<dbReference type="SMART" id="SM00883">
    <property type="entry name" value="Cpn10"/>
    <property type="match status" value="2"/>
</dbReference>
<dbReference type="EMBL" id="CP056071">
    <property type="protein sequence ID" value="UVC49893.1"/>
    <property type="molecule type" value="Genomic_DNA"/>
</dbReference>
<dbReference type="GO" id="GO:0046872">
    <property type="term" value="F:metal ion binding"/>
    <property type="evidence" value="ECO:0007669"/>
    <property type="project" value="TreeGrafter"/>
</dbReference>
<evidence type="ECO:0000313" key="5">
    <source>
        <dbReference type="EMBL" id="UVC49893.1"/>
    </source>
</evidence>
<dbReference type="CDD" id="cd00320">
    <property type="entry name" value="cpn10"/>
    <property type="match status" value="2"/>
</dbReference>
<sequence>MYIVLLFLLIYKAAFSIKLGVQPTVSGFIANRHNKNISLHNHHPSIKKDNSHVEYSLNGSPDLDDYASIPTNTVDYSYRNPSDFKLRGVKLDNNVVPLNDYVLILKSDVNDVTKSGVYIGSKKSRDFVGSVLAVGPGKFNSYTGVLTPLSVSVGDYVIYDMPDETIDLKYKDTPCVLVKEENIYARIALPKNALDISISYDRIVPLSDRLLLRVLESPKRTESGLVISRTNTKDDLIKAKIVSMGPGSYTNDGRLIPIKDLKVGDVVMYSESVSERGEFSAEGVNYSFIRRNAVLAKL</sequence>
<dbReference type="InterPro" id="IPR037124">
    <property type="entry name" value="Chaperonin_GroES_sf"/>
</dbReference>
<dbReference type="PANTHER" id="PTHR10772:SF63">
    <property type="entry name" value="20 KDA CHAPERONIN, CHLOROPLASTIC"/>
    <property type="match status" value="1"/>
</dbReference>
<feature type="signal peptide" evidence="4">
    <location>
        <begin position="1"/>
        <end position="16"/>
    </location>
</feature>
<evidence type="ECO:0000256" key="2">
    <source>
        <dbReference type="ARBA" id="ARBA00023186"/>
    </source>
</evidence>
<dbReference type="SUPFAM" id="SSF50129">
    <property type="entry name" value="GroES-like"/>
    <property type="match status" value="2"/>
</dbReference>
<protein>
    <submittedName>
        <fullName evidence="5">Chaperonin</fullName>
    </submittedName>
</protein>